<proteinExistence type="predicted"/>
<dbReference type="EMBL" id="CM041543">
    <property type="protein sequence ID" value="KAI3364342.1"/>
    <property type="molecule type" value="Genomic_DNA"/>
</dbReference>
<dbReference type="Proteomes" id="UP000831701">
    <property type="component" value="Chromosome 13"/>
</dbReference>
<protein>
    <submittedName>
        <fullName evidence="1">Uncharacterized protein</fullName>
    </submittedName>
</protein>
<accession>A0ACB8WAP7</accession>
<sequence length="161" mass="18415">MTQSTHPNQLKNGFTRIRLEVLEWPSQSPDLNPIEHLWGDLKRAVHRRCPVRSLSQSVRFGAVLQRRVGKYCHIKMCHADRLLPKKTECCNSKPKVLQQSISLRVIGHIKGGKSCEIIYLGVIFLHHKNLAFEQGLCRLFISTVIAFAFGDQNIIISKSRM</sequence>
<evidence type="ECO:0000313" key="1">
    <source>
        <dbReference type="EMBL" id="KAI3364342.1"/>
    </source>
</evidence>
<gene>
    <name evidence="1" type="ORF">L3Q82_011145</name>
</gene>
<evidence type="ECO:0000313" key="2">
    <source>
        <dbReference type="Proteomes" id="UP000831701"/>
    </source>
</evidence>
<keyword evidence="2" id="KW-1185">Reference proteome</keyword>
<organism evidence="1 2">
    <name type="scientific">Scortum barcoo</name>
    <name type="common">barcoo grunter</name>
    <dbReference type="NCBI Taxonomy" id="214431"/>
    <lineage>
        <taxon>Eukaryota</taxon>
        <taxon>Metazoa</taxon>
        <taxon>Chordata</taxon>
        <taxon>Craniata</taxon>
        <taxon>Vertebrata</taxon>
        <taxon>Euteleostomi</taxon>
        <taxon>Actinopterygii</taxon>
        <taxon>Neopterygii</taxon>
        <taxon>Teleostei</taxon>
        <taxon>Neoteleostei</taxon>
        <taxon>Acanthomorphata</taxon>
        <taxon>Eupercaria</taxon>
        <taxon>Centrarchiformes</taxon>
        <taxon>Terapontoidei</taxon>
        <taxon>Terapontidae</taxon>
        <taxon>Scortum</taxon>
    </lineage>
</organism>
<name>A0ACB8WAP7_9TELE</name>
<reference evidence="1" key="1">
    <citation type="submission" date="2022-04" db="EMBL/GenBank/DDBJ databases">
        <title>Jade perch genome.</title>
        <authorList>
            <person name="Chao B."/>
        </authorList>
    </citation>
    <scope>NUCLEOTIDE SEQUENCE</scope>
    <source>
        <strain evidence="1">CB-2022</strain>
    </source>
</reference>
<comment type="caution">
    <text evidence="1">The sequence shown here is derived from an EMBL/GenBank/DDBJ whole genome shotgun (WGS) entry which is preliminary data.</text>
</comment>